<gene>
    <name evidence="3" type="ORF">ECPE_LOCUS5502</name>
</gene>
<feature type="region of interest" description="Disordered" evidence="2">
    <location>
        <begin position="225"/>
        <end position="249"/>
    </location>
</feature>
<feature type="compositionally biased region" description="Polar residues" evidence="2">
    <location>
        <begin position="302"/>
        <end position="350"/>
    </location>
</feature>
<reference evidence="5" key="1">
    <citation type="submission" date="2016-06" db="UniProtKB">
        <authorList>
            <consortium name="WormBaseParasite"/>
        </authorList>
    </citation>
    <scope>IDENTIFICATION</scope>
</reference>
<name>A0A183AEW7_9TREM</name>
<feature type="compositionally biased region" description="Low complexity" evidence="2">
    <location>
        <begin position="37"/>
        <end position="57"/>
    </location>
</feature>
<dbReference type="Proteomes" id="UP000272942">
    <property type="component" value="Unassembled WGS sequence"/>
</dbReference>
<feature type="region of interest" description="Disordered" evidence="2">
    <location>
        <begin position="1"/>
        <end position="65"/>
    </location>
</feature>
<protein>
    <submittedName>
        <fullName evidence="5">MBD domain-containing protein</fullName>
    </submittedName>
</protein>
<feature type="compositionally biased region" description="Polar residues" evidence="2">
    <location>
        <begin position="227"/>
        <end position="236"/>
    </location>
</feature>
<organism evidence="5">
    <name type="scientific">Echinostoma caproni</name>
    <dbReference type="NCBI Taxonomy" id="27848"/>
    <lineage>
        <taxon>Eukaryota</taxon>
        <taxon>Metazoa</taxon>
        <taxon>Spiralia</taxon>
        <taxon>Lophotrochozoa</taxon>
        <taxon>Platyhelminthes</taxon>
        <taxon>Trematoda</taxon>
        <taxon>Digenea</taxon>
        <taxon>Plagiorchiida</taxon>
        <taxon>Echinostomata</taxon>
        <taxon>Echinostomatoidea</taxon>
        <taxon>Echinostomatidae</taxon>
        <taxon>Echinostoma</taxon>
    </lineage>
</organism>
<dbReference type="WBParaSite" id="ECPE_0000551501-mRNA-1">
    <property type="protein sequence ID" value="ECPE_0000551501-mRNA-1"/>
    <property type="gene ID" value="ECPE_0000551501"/>
</dbReference>
<feature type="region of interest" description="Disordered" evidence="2">
    <location>
        <begin position="282"/>
        <end position="412"/>
    </location>
</feature>
<keyword evidence="1" id="KW-0175">Coiled coil</keyword>
<evidence type="ECO:0000256" key="1">
    <source>
        <dbReference type="SAM" id="Coils"/>
    </source>
</evidence>
<evidence type="ECO:0000256" key="2">
    <source>
        <dbReference type="SAM" id="MobiDB-lite"/>
    </source>
</evidence>
<feature type="coiled-coil region" evidence="1">
    <location>
        <begin position="603"/>
        <end position="633"/>
    </location>
</feature>
<evidence type="ECO:0000313" key="3">
    <source>
        <dbReference type="EMBL" id="VDP75696.1"/>
    </source>
</evidence>
<feature type="compositionally biased region" description="Basic residues" evidence="2">
    <location>
        <begin position="105"/>
        <end position="114"/>
    </location>
</feature>
<evidence type="ECO:0000313" key="4">
    <source>
        <dbReference type="Proteomes" id="UP000272942"/>
    </source>
</evidence>
<evidence type="ECO:0000313" key="5">
    <source>
        <dbReference type="WBParaSite" id="ECPE_0000551501-mRNA-1"/>
    </source>
</evidence>
<proteinExistence type="predicted"/>
<feature type="compositionally biased region" description="Low complexity" evidence="2">
    <location>
        <begin position="237"/>
        <end position="249"/>
    </location>
</feature>
<accession>A0A183AEW7</accession>
<dbReference type="AlphaFoldDB" id="A0A183AEW7"/>
<dbReference type="OrthoDB" id="6256617at2759"/>
<feature type="region of interest" description="Disordered" evidence="2">
    <location>
        <begin position="100"/>
        <end position="123"/>
    </location>
</feature>
<reference evidence="3 4" key="2">
    <citation type="submission" date="2018-11" db="EMBL/GenBank/DDBJ databases">
        <authorList>
            <consortium name="Pathogen Informatics"/>
        </authorList>
    </citation>
    <scope>NUCLEOTIDE SEQUENCE [LARGE SCALE GENOMIC DNA]</scope>
    <source>
        <strain evidence="3 4">Egypt</strain>
    </source>
</reference>
<dbReference type="EMBL" id="UZAN01042366">
    <property type="protein sequence ID" value="VDP75696.1"/>
    <property type="molecule type" value="Genomic_DNA"/>
</dbReference>
<feature type="compositionally biased region" description="Polar residues" evidence="2">
    <location>
        <begin position="361"/>
        <end position="412"/>
    </location>
</feature>
<sequence length="685" mass="71461">MGTVQAPLSGSGGPTAADVDAHTIVRAPVLYKKSPANSEGNETQTTGNNNGKNNDASKANKETSPPDRIVASYAAAAHAAALANHQPVSKAAEVFLAATTNSTGRSRHPKRSRPHGSSNTALAHSELSAKRLATSAVSASTPDSGGSAASLTSLNSNGWRRIVDRMSRKVVYIAPDGISLNNTSEVCAYFRTRYPNITDAKNYEELITSTFIFEPTTEAPSLDNGPNFLTSAQPQVSNSSSNSSIVSTSNGLSLLSDNGTKSNSSTCRIAFNPSFVRSNGSNLLARKSTSESITETVAPAPNRSSQPDDSDTSKGSSFNREMPLSSPSNSTAPETVSASPKSAQNGSESATDLDPKFDPKNGSTEPSENTEISVSESSVSNALIPKTNSLLTEDNSSSAVKPGDQNNITVSSNSETPIFQADLSVQLAGSSHLNSSTSEDTGVTRMSTETLTTGILNTTIPSCGSTVIPSVMPSVGSNDISLLALAGLVSEPSLLYSCGNGEMATAGMSVNPLLTNSRLAQAQAQQQQQQQQQQLSALISALSAGSANPQPTLQTPASLFGNNAQFNPLILAANPQYGVTWSAVGSTPVSWSDLNGSSVMSTLSALQQHQQQHQQQQQQQQQQLAAAAALQQQQIRAAYAAQAAVLLQRQQILATQQQHQQQLAMAAAGQVQAYLAALQRNLSIG</sequence>
<keyword evidence="4" id="KW-1185">Reference proteome</keyword>